<dbReference type="Pfam" id="PF13419">
    <property type="entry name" value="HAD_2"/>
    <property type="match status" value="1"/>
</dbReference>
<name>A0A653CHZ2_CALMS</name>
<dbReference type="PANTHER" id="PTHR18901:SF38">
    <property type="entry name" value="PSEUDOURIDINE-5'-PHOSPHATASE"/>
    <property type="match status" value="1"/>
</dbReference>
<dbReference type="FunFam" id="3.40.50.1000:FF:000055">
    <property type="entry name" value="Haloacid dehalogenase-like hydrolase family protein"/>
    <property type="match status" value="1"/>
</dbReference>
<evidence type="ECO:0000313" key="2">
    <source>
        <dbReference type="Proteomes" id="UP000410492"/>
    </source>
</evidence>
<accession>A0A653CHZ2</accession>
<protein>
    <recommendedName>
        <fullName evidence="3">Pseudouridine-5'-phosphatase</fullName>
    </recommendedName>
</protein>
<dbReference type="SFLD" id="SFLDG01129">
    <property type="entry name" value="C1.5:_HAD__Beta-PGM__Phosphata"/>
    <property type="match status" value="1"/>
</dbReference>
<dbReference type="InterPro" id="IPR041492">
    <property type="entry name" value="HAD_2"/>
</dbReference>
<gene>
    <name evidence="1" type="ORF">CALMAC_LOCUS8695</name>
</gene>
<dbReference type="GO" id="GO:0016791">
    <property type="term" value="F:phosphatase activity"/>
    <property type="evidence" value="ECO:0007669"/>
    <property type="project" value="TreeGrafter"/>
</dbReference>
<dbReference type="InterPro" id="IPR023214">
    <property type="entry name" value="HAD_sf"/>
</dbReference>
<dbReference type="OrthoDB" id="40579at2759"/>
<dbReference type="Gene3D" id="1.10.150.240">
    <property type="entry name" value="Putative phosphatase, domain 2"/>
    <property type="match status" value="1"/>
</dbReference>
<dbReference type="Gene3D" id="3.40.50.1000">
    <property type="entry name" value="HAD superfamily/HAD-like"/>
    <property type="match status" value="1"/>
</dbReference>
<dbReference type="PANTHER" id="PTHR18901">
    <property type="entry name" value="2-DEOXYGLUCOSE-6-PHOSPHATE PHOSPHATASE 2"/>
    <property type="match status" value="1"/>
</dbReference>
<dbReference type="SFLD" id="SFLDS00003">
    <property type="entry name" value="Haloacid_Dehalogenase"/>
    <property type="match status" value="1"/>
</dbReference>
<dbReference type="Proteomes" id="UP000410492">
    <property type="component" value="Unassembled WGS sequence"/>
</dbReference>
<dbReference type="SUPFAM" id="SSF56784">
    <property type="entry name" value="HAD-like"/>
    <property type="match status" value="1"/>
</dbReference>
<reference evidence="1 2" key="1">
    <citation type="submission" date="2019-01" db="EMBL/GenBank/DDBJ databases">
        <authorList>
            <person name="Sayadi A."/>
        </authorList>
    </citation>
    <scope>NUCLEOTIDE SEQUENCE [LARGE SCALE GENOMIC DNA]</scope>
</reference>
<dbReference type="NCBIfam" id="TIGR01509">
    <property type="entry name" value="HAD-SF-IA-v3"/>
    <property type="match status" value="1"/>
</dbReference>
<proteinExistence type="predicted"/>
<dbReference type="InterPro" id="IPR023198">
    <property type="entry name" value="PGP-like_dom2"/>
</dbReference>
<dbReference type="AlphaFoldDB" id="A0A653CHZ2"/>
<dbReference type="InterPro" id="IPR036412">
    <property type="entry name" value="HAD-like_sf"/>
</dbReference>
<sequence length="277" mass="30826">MFPYCCQPPKKFKPVTHVLFDLDGTILDTESIFQVAFSALGEEYGKKFTKEMQNKIAGCVQTETAKRLVEYMELPITPDECLEKFLSFTRDKLPDCEYMPGAERFIRHLAAHGVPIAIATSSAEPEVTLKISKKMDLFELFDHIVCGSSDPEVKQGKPAPDIYLICASRFPCNPDPSKCLVFEDAYNGVLAGLAAGMQTVMIPDESVPYEMWQHATLRLDSFDDMMPQLFGLPPYPSDDSSTIPSPVLNVPDEIGVDNTGDTEQIVFSDDFGKLDET</sequence>
<evidence type="ECO:0000313" key="1">
    <source>
        <dbReference type="EMBL" id="VEN46680.1"/>
    </source>
</evidence>
<dbReference type="InterPro" id="IPR006439">
    <property type="entry name" value="HAD-SF_hydro_IA"/>
</dbReference>
<organism evidence="1 2">
    <name type="scientific">Callosobruchus maculatus</name>
    <name type="common">Southern cowpea weevil</name>
    <name type="synonym">Pulse bruchid</name>
    <dbReference type="NCBI Taxonomy" id="64391"/>
    <lineage>
        <taxon>Eukaryota</taxon>
        <taxon>Metazoa</taxon>
        <taxon>Ecdysozoa</taxon>
        <taxon>Arthropoda</taxon>
        <taxon>Hexapoda</taxon>
        <taxon>Insecta</taxon>
        <taxon>Pterygota</taxon>
        <taxon>Neoptera</taxon>
        <taxon>Endopterygota</taxon>
        <taxon>Coleoptera</taxon>
        <taxon>Polyphaga</taxon>
        <taxon>Cucujiformia</taxon>
        <taxon>Chrysomeloidea</taxon>
        <taxon>Chrysomelidae</taxon>
        <taxon>Bruchinae</taxon>
        <taxon>Bruchini</taxon>
        <taxon>Callosobruchus</taxon>
    </lineage>
</organism>
<dbReference type="EMBL" id="CAACVG010007708">
    <property type="protein sequence ID" value="VEN46680.1"/>
    <property type="molecule type" value="Genomic_DNA"/>
</dbReference>
<keyword evidence="2" id="KW-1185">Reference proteome</keyword>
<evidence type="ECO:0008006" key="3">
    <source>
        <dbReference type="Google" id="ProtNLM"/>
    </source>
</evidence>
<dbReference type="SFLD" id="SFLDG01135">
    <property type="entry name" value="C1.5.6:_HAD__Beta-PGM__Phospha"/>
    <property type="match status" value="1"/>
</dbReference>